<dbReference type="Proteomes" id="UP000827814">
    <property type="component" value="Segment"/>
</dbReference>
<proteinExistence type="predicted"/>
<protein>
    <submittedName>
        <fullName evidence="2">Uncharacterized protein</fullName>
    </submittedName>
</protein>
<keyword evidence="3" id="KW-1185">Reference proteome</keyword>
<reference evidence="2" key="1">
    <citation type="submission" date="2021-05" db="EMBL/GenBank/DDBJ databases">
        <title>Diversity, taxonomy and evolution of archaeal viruses of the class Caudoviricetes.</title>
        <authorList>
            <person name="Liu Y."/>
            <person name="Demina T.A."/>
            <person name="Roux S."/>
            <person name="Aiewsakun P."/>
            <person name="Kazlauskas D."/>
            <person name="Simmonds P."/>
            <person name="Prangishvili D."/>
            <person name="Oksanen H.M."/>
            <person name="Krupovic M."/>
        </authorList>
    </citation>
    <scope>NUCLEOTIDE SEQUENCE</scope>
    <source>
        <strain evidence="2">HATV-2/44</strain>
    </source>
</reference>
<accession>A0AAE9BZ99</accession>
<organism evidence="2 3">
    <name type="scientific">Haloarcula tailed virus 2</name>
    <dbReference type="NCBI Taxonomy" id="2877989"/>
    <lineage>
        <taxon>Viruses</taxon>
        <taxon>Duplodnaviria</taxon>
        <taxon>Heunggongvirae</taxon>
        <taxon>Uroviricota</taxon>
        <taxon>Caudoviricetes</taxon>
        <taxon>Thumleimavirales</taxon>
        <taxon>Soleiviridae</taxon>
        <taxon>Eilatmyovirus</taxon>
        <taxon>Eilatmyovirus salis</taxon>
        <taxon>Eilatmyovirus HATV2</taxon>
    </lineage>
</organism>
<evidence type="ECO:0000313" key="2">
    <source>
        <dbReference type="EMBL" id="UBF23193.1"/>
    </source>
</evidence>
<feature type="region of interest" description="Disordered" evidence="1">
    <location>
        <begin position="1"/>
        <end position="30"/>
    </location>
</feature>
<evidence type="ECO:0000313" key="3">
    <source>
        <dbReference type="Proteomes" id="UP000827814"/>
    </source>
</evidence>
<dbReference type="EMBL" id="MZ334525">
    <property type="protein sequence ID" value="UBF23193.1"/>
    <property type="molecule type" value="Genomic_DNA"/>
</dbReference>
<feature type="compositionally biased region" description="Basic and acidic residues" evidence="1">
    <location>
        <begin position="18"/>
        <end position="30"/>
    </location>
</feature>
<sequence>MATVVHNGTEYEVSDVESFNKKQEEGGEKGDHVMKFTMESDFGTDFIRYVANPTDNVPDSERGGDSVRHFTLKAAGVETTVRPYDSSIVIQDTLNQLNGEEVTVVQIALISAPDTVQYE</sequence>
<gene>
    <name evidence="2" type="ORF">HATV-2_gp42</name>
</gene>
<name>A0AAE9BZ99_9CAUD</name>
<evidence type="ECO:0000256" key="1">
    <source>
        <dbReference type="SAM" id="MobiDB-lite"/>
    </source>
</evidence>